<evidence type="ECO:0000313" key="2">
    <source>
        <dbReference type="EMBL" id="OGE52891.1"/>
    </source>
</evidence>
<dbReference type="NCBIfam" id="TIGR01489">
    <property type="entry name" value="DKMTPPase-SF"/>
    <property type="match status" value="1"/>
</dbReference>
<evidence type="ECO:0000313" key="3">
    <source>
        <dbReference type="Proteomes" id="UP000177622"/>
    </source>
</evidence>
<dbReference type="InterPro" id="IPR050582">
    <property type="entry name" value="HAD-like_SerB"/>
</dbReference>
<dbReference type="Proteomes" id="UP000177622">
    <property type="component" value="Unassembled WGS sequence"/>
</dbReference>
<dbReference type="GeneID" id="34576788"/>
<dbReference type="STRING" id="1835702.A0A1F5LIY7"/>
<protein>
    <submittedName>
        <fullName evidence="2">Uncharacterized protein</fullName>
    </submittedName>
</protein>
<comment type="caution">
    <text evidence="2">The sequence shown here is derived from an EMBL/GenBank/DDBJ whole genome shotgun (WGS) entry which is preliminary data.</text>
</comment>
<dbReference type="InterPro" id="IPR006384">
    <property type="entry name" value="HAD_hydro_PyrdxlP_Pase-like"/>
</dbReference>
<sequence length="178" mass="19911">MGSVTFRDAFQAMLDSVRVPFDQCLRIIQDNIQLDPHFVDFYHWANEHNVPIVILSSGMTPIINELLVSRLGNKLENIFVVANYVEPRSGKQINEDGGWRIKYRDDSVFGHDKSLEIKPYVALSNERRPLLLYAGDGVSDLSAASETHILFAKDGLVARPNDQRAAAGRSRGICQDPG</sequence>
<dbReference type="InterPro" id="IPR023214">
    <property type="entry name" value="HAD_sf"/>
</dbReference>
<dbReference type="Gene3D" id="3.40.50.1000">
    <property type="entry name" value="HAD superfamily/HAD-like"/>
    <property type="match status" value="1"/>
</dbReference>
<dbReference type="OrthoDB" id="10014216at2759"/>
<gene>
    <name evidence="2" type="ORF">PENARI_c009G11695</name>
</gene>
<evidence type="ECO:0000256" key="1">
    <source>
        <dbReference type="ARBA" id="ARBA00022801"/>
    </source>
</evidence>
<dbReference type="InterPro" id="IPR036412">
    <property type="entry name" value="HAD-like_sf"/>
</dbReference>
<organism evidence="2 3">
    <name type="scientific">Penicillium arizonense</name>
    <dbReference type="NCBI Taxonomy" id="1835702"/>
    <lineage>
        <taxon>Eukaryota</taxon>
        <taxon>Fungi</taxon>
        <taxon>Dikarya</taxon>
        <taxon>Ascomycota</taxon>
        <taxon>Pezizomycotina</taxon>
        <taxon>Eurotiomycetes</taxon>
        <taxon>Eurotiomycetidae</taxon>
        <taxon>Eurotiales</taxon>
        <taxon>Aspergillaceae</taxon>
        <taxon>Penicillium</taxon>
    </lineage>
</organism>
<dbReference type="GO" id="GO:0006564">
    <property type="term" value="P:L-serine biosynthetic process"/>
    <property type="evidence" value="ECO:0007669"/>
    <property type="project" value="TreeGrafter"/>
</dbReference>
<dbReference type="GO" id="GO:0000287">
    <property type="term" value="F:magnesium ion binding"/>
    <property type="evidence" value="ECO:0007669"/>
    <property type="project" value="TreeGrafter"/>
</dbReference>
<keyword evidence="3" id="KW-1185">Reference proteome</keyword>
<name>A0A1F5LIY7_PENAI</name>
<reference evidence="2 3" key="1">
    <citation type="journal article" date="2016" name="Sci. Rep.">
        <title>Penicillium arizonense, a new, genome sequenced fungal species, reveals a high chemical diversity in secreted metabolites.</title>
        <authorList>
            <person name="Grijseels S."/>
            <person name="Nielsen J.C."/>
            <person name="Randelovic M."/>
            <person name="Nielsen J."/>
            <person name="Nielsen K.F."/>
            <person name="Workman M."/>
            <person name="Frisvad J.C."/>
        </authorList>
    </citation>
    <scope>NUCLEOTIDE SEQUENCE [LARGE SCALE GENOMIC DNA]</scope>
    <source>
        <strain evidence="2 3">CBS 141311</strain>
    </source>
</reference>
<dbReference type="PANTHER" id="PTHR43344:SF21">
    <property type="entry name" value="POLYOL PHOSPHATE PHOSPHATASE PYP1"/>
    <property type="match status" value="1"/>
</dbReference>
<dbReference type="NCBIfam" id="TIGR01488">
    <property type="entry name" value="HAD-SF-IB"/>
    <property type="match status" value="1"/>
</dbReference>
<dbReference type="GO" id="GO:0005737">
    <property type="term" value="C:cytoplasm"/>
    <property type="evidence" value="ECO:0007669"/>
    <property type="project" value="TreeGrafter"/>
</dbReference>
<dbReference type="SUPFAM" id="SSF56784">
    <property type="entry name" value="HAD-like"/>
    <property type="match status" value="1"/>
</dbReference>
<proteinExistence type="predicted"/>
<dbReference type="Pfam" id="PF12710">
    <property type="entry name" value="HAD"/>
    <property type="match status" value="1"/>
</dbReference>
<dbReference type="AlphaFoldDB" id="A0A1F5LIY7"/>
<accession>A0A1F5LIY7</accession>
<dbReference type="PANTHER" id="PTHR43344">
    <property type="entry name" value="PHOSPHOSERINE PHOSPHATASE"/>
    <property type="match status" value="1"/>
</dbReference>
<dbReference type="GO" id="GO:0036424">
    <property type="term" value="F:L-phosphoserine phosphatase activity"/>
    <property type="evidence" value="ECO:0007669"/>
    <property type="project" value="TreeGrafter"/>
</dbReference>
<keyword evidence="1" id="KW-0378">Hydrolase</keyword>
<dbReference type="EMBL" id="LXJU01000009">
    <property type="protein sequence ID" value="OGE52891.1"/>
    <property type="molecule type" value="Genomic_DNA"/>
</dbReference>
<dbReference type="RefSeq" id="XP_022488330.1">
    <property type="nucleotide sequence ID" value="XM_022632054.1"/>
</dbReference>